<protein>
    <submittedName>
        <fullName evidence="1">Uncharacterized protein</fullName>
    </submittedName>
</protein>
<reference evidence="1" key="2">
    <citation type="journal article" date="2015" name="Data Brief">
        <title>Shoot transcriptome of the giant reed, Arundo donax.</title>
        <authorList>
            <person name="Barrero R.A."/>
            <person name="Guerrero F.D."/>
            <person name="Moolhuijzen P."/>
            <person name="Goolsby J.A."/>
            <person name="Tidwell J."/>
            <person name="Bellgard S.E."/>
            <person name="Bellgard M.I."/>
        </authorList>
    </citation>
    <scope>NUCLEOTIDE SEQUENCE</scope>
    <source>
        <tissue evidence="1">Shoot tissue taken approximately 20 cm above the soil surface</tissue>
    </source>
</reference>
<name>A0A0A9EQR7_ARUDO</name>
<dbReference type="EMBL" id="GBRH01194826">
    <property type="protein sequence ID" value="JAE03070.1"/>
    <property type="molecule type" value="Transcribed_RNA"/>
</dbReference>
<accession>A0A0A9EQR7</accession>
<reference evidence="1" key="1">
    <citation type="submission" date="2014-09" db="EMBL/GenBank/DDBJ databases">
        <authorList>
            <person name="Magalhaes I.L.F."/>
            <person name="Oliveira U."/>
            <person name="Santos F.R."/>
            <person name="Vidigal T.H.D.A."/>
            <person name="Brescovit A.D."/>
            <person name="Santos A.J."/>
        </authorList>
    </citation>
    <scope>NUCLEOTIDE SEQUENCE</scope>
    <source>
        <tissue evidence="1">Shoot tissue taken approximately 20 cm above the soil surface</tissue>
    </source>
</reference>
<dbReference type="AlphaFoldDB" id="A0A0A9EQR7"/>
<organism evidence="1">
    <name type="scientific">Arundo donax</name>
    <name type="common">Giant reed</name>
    <name type="synonym">Donax arundinaceus</name>
    <dbReference type="NCBI Taxonomy" id="35708"/>
    <lineage>
        <taxon>Eukaryota</taxon>
        <taxon>Viridiplantae</taxon>
        <taxon>Streptophyta</taxon>
        <taxon>Embryophyta</taxon>
        <taxon>Tracheophyta</taxon>
        <taxon>Spermatophyta</taxon>
        <taxon>Magnoliopsida</taxon>
        <taxon>Liliopsida</taxon>
        <taxon>Poales</taxon>
        <taxon>Poaceae</taxon>
        <taxon>PACMAD clade</taxon>
        <taxon>Arundinoideae</taxon>
        <taxon>Arundineae</taxon>
        <taxon>Arundo</taxon>
    </lineage>
</organism>
<sequence>MGDDHVFPFSLFCSVICISPSSIVQNEESVFTGCDRSWLRYGGLPWMPASTWPAWMVQRKSLVGTPLGSSMYMFTSSNVWSHSNTFCPLWTKACRFSGASFSAMAVGSWERVLWLLEPSGLS</sequence>
<evidence type="ECO:0000313" key="1">
    <source>
        <dbReference type="EMBL" id="JAE03070.1"/>
    </source>
</evidence>
<proteinExistence type="predicted"/>